<protein>
    <submittedName>
        <fullName evidence="1">Uncharacterized protein</fullName>
    </submittedName>
</protein>
<evidence type="ECO:0000313" key="1">
    <source>
        <dbReference type="EMBL" id="KAK6636497.1"/>
    </source>
</evidence>
<name>A0AAN8PKG8_POLSC</name>
<gene>
    <name evidence="1" type="ORF">RUM43_010158</name>
</gene>
<dbReference type="Proteomes" id="UP001372834">
    <property type="component" value="Unassembled WGS sequence"/>
</dbReference>
<proteinExistence type="predicted"/>
<reference evidence="1 2" key="1">
    <citation type="submission" date="2023-10" db="EMBL/GenBank/DDBJ databases">
        <title>Genomes of two closely related lineages of the louse Polyplax serrata with different host specificities.</title>
        <authorList>
            <person name="Martinu J."/>
            <person name="Tarabai H."/>
            <person name="Stefka J."/>
            <person name="Hypsa V."/>
        </authorList>
    </citation>
    <scope>NUCLEOTIDE SEQUENCE [LARGE SCALE GENOMIC DNA]</scope>
    <source>
        <strain evidence="1">HR10_N</strain>
    </source>
</reference>
<dbReference type="AlphaFoldDB" id="A0AAN8PKG8"/>
<comment type="caution">
    <text evidence="1">The sequence shown here is derived from an EMBL/GenBank/DDBJ whole genome shotgun (WGS) entry which is preliminary data.</text>
</comment>
<sequence>MFFHLFQQKKTDINSNMRPAVTLNHPFLNGCKNLPTDRSEELEQMKIWMQTQPHLPPLKGRYHAGAYSVIRFRYVRSKPPPSLSNSAAVAILTRNRKAFRWPDTHKGRRMSVEESG</sequence>
<evidence type="ECO:0000313" key="2">
    <source>
        <dbReference type="Proteomes" id="UP001372834"/>
    </source>
</evidence>
<organism evidence="1 2">
    <name type="scientific">Polyplax serrata</name>
    <name type="common">Common mouse louse</name>
    <dbReference type="NCBI Taxonomy" id="468196"/>
    <lineage>
        <taxon>Eukaryota</taxon>
        <taxon>Metazoa</taxon>
        <taxon>Ecdysozoa</taxon>
        <taxon>Arthropoda</taxon>
        <taxon>Hexapoda</taxon>
        <taxon>Insecta</taxon>
        <taxon>Pterygota</taxon>
        <taxon>Neoptera</taxon>
        <taxon>Paraneoptera</taxon>
        <taxon>Psocodea</taxon>
        <taxon>Troctomorpha</taxon>
        <taxon>Phthiraptera</taxon>
        <taxon>Anoplura</taxon>
        <taxon>Polyplacidae</taxon>
        <taxon>Polyplax</taxon>
    </lineage>
</organism>
<dbReference type="EMBL" id="JAWJWE010000004">
    <property type="protein sequence ID" value="KAK6636497.1"/>
    <property type="molecule type" value="Genomic_DNA"/>
</dbReference>
<accession>A0AAN8PKG8</accession>